<organism evidence="3 4">
    <name type="scientific">Methanobacterium alkalithermotolerans</name>
    <dbReference type="NCBI Taxonomy" id="2731220"/>
    <lineage>
        <taxon>Archaea</taxon>
        <taxon>Methanobacteriati</taxon>
        <taxon>Methanobacteriota</taxon>
        <taxon>Methanomada group</taxon>
        <taxon>Methanobacteria</taxon>
        <taxon>Methanobacteriales</taxon>
        <taxon>Methanobacteriaceae</taxon>
        <taxon>Methanobacterium</taxon>
    </lineage>
</organism>
<keyword evidence="4" id="KW-1185">Reference proteome</keyword>
<accession>A0A8T8KB29</accession>
<sequence>MLILNFYKLKKPCKVLVVQALVLQWFIRIILWVLPFSFIKKRFIKGEVPTRKRSKVPLKSVMWGVRVTSRYIVSSTCLTRGLTGHIMARWYHYPTTLRIGVGKFEGEFEAHAWLEYEGEVVLGMAQKEYVELLNLGQGY</sequence>
<protein>
    <submittedName>
        <fullName evidence="3">Lasso peptide biosynthesis B2 protein</fullName>
    </submittedName>
</protein>
<proteinExistence type="predicted"/>
<keyword evidence="1" id="KW-0472">Membrane</keyword>
<dbReference type="RefSeq" id="WP_211533555.1">
    <property type="nucleotide sequence ID" value="NZ_CP058560.1"/>
</dbReference>
<dbReference type="OrthoDB" id="239060at2157"/>
<dbReference type="InterPro" id="IPR032708">
    <property type="entry name" value="McjB_C"/>
</dbReference>
<name>A0A8T8KB29_9EURY</name>
<dbReference type="Proteomes" id="UP000681041">
    <property type="component" value="Chromosome"/>
</dbReference>
<dbReference type="AlphaFoldDB" id="A0A8T8KB29"/>
<feature type="transmembrane region" description="Helical" evidence="1">
    <location>
        <begin position="15"/>
        <end position="34"/>
    </location>
</feature>
<dbReference type="InterPro" id="IPR053521">
    <property type="entry name" value="McjB-like"/>
</dbReference>
<dbReference type="NCBIfam" id="NF033537">
    <property type="entry name" value="lasso_biosyn_B2"/>
    <property type="match status" value="1"/>
</dbReference>
<evidence type="ECO:0000259" key="2">
    <source>
        <dbReference type="Pfam" id="PF13471"/>
    </source>
</evidence>
<keyword evidence="1" id="KW-0812">Transmembrane</keyword>
<evidence type="ECO:0000313" key="4">
    <source>
        <dbReference type="Proteomes" id="UP000681041"/>
    </source>
</evidence>
<gene>
    <name evidence="3" type="ORF">HYG87_01920</name>
</gene>
<dbReference type="Pfam" id="PF13471">
    <property type="entry name" value="Transglut_core3"/>
    <property type="match status" value="1"/>
</dbReference>
<evidence type="ECO:0000313" key="3">
    <source>
        <dbReference type="EMBL" id="QUH22611.1"/>
    </source>
</evidence>
<evidence type="ECO:0000256" key="1">
    <source>
        <dbReference type="SAM" id="Phobius"/>
    </source>
</evidence>
<feature type="domain" description="Microcin J25-processing protein McjB C-terminal" evidence="2">
    <location>
        <begin position="27"/>
        <end position="129"/>
    </location>
</feature>
<reference evidence="3" key="1">
    <citation type="submission" date="2020-07" db="EMBL/GenBank/DDBJ databases">
        <title>Methanobacterium. sp. MethCan genome.</title>
        <authorList>
            <person name="Postec A."/>
            <person name="Quemeneur M."/>
        </authorList>
    </citation>
    <scope>NUCLEOTIDE SEQUENCE</scope>
    <source>
        <strain evidence="3">MethCAN</strain>
    </source>
</reference>
<dbReference type="GeneID" id="64819482"/>
<keyword evidence="1" id="KW-1133">Transmembrane helix</keyword>
<dbReference type="KEGG" id="meme:HYG87_01920"/>
<dbReference type="EMBL" id="CP058560">
    <property type="protein sequence ID" value="QUH22611.1"/>
    <property type="molecule type" value="Genomic_DNA"/>
</dbReference>